<gene>
    <name evidence="2" type="ORF">BDW02DRAFT_81280</name>
</gene>
<name>A0A6A5KL36_9PLEO</name>
<dbReference type="OrthoDB" id="3690630at2759"/>
<evidence type="ECO:0000313" key="3">
    <source>
        <dbReference type="Proteomes" id="UP000800040"/>
    </source>
</evidence>
<organism evidence="2 3">
    <name type="scientific">Decorospora gaudefroyi</name>
    <dbReference type="NCBI Taxonomy" id="184978"/>
    <lineage>
        <taxon>Eukaryota</taxon>
        <taxon>Fungi</taxon>
        <taxon>Dikarya</taxon>
        <taxon>Ascomycota</taxon>
        <taxon>Pezizomycotina</taxon>
        <taxon>Dothideomycetes</taxon>
        <taxon>Pleosporomycetidae</taxon>
        <taxon>Pleosporales</taxon>
        <taxon>Pleosporineae</taxon>
        <taxon>Pleosporaceae</taxon>
        <taxon>Decorospora</taxon>
    </lineage>
</organism>
<accession>A0A6A5KL36</accession>
<protein>
    <recommendedName>
        <fullName evidence="4">SWI5-dependent HO expression protein 3</fullName>
    </recommendedName>
</protein>
<keyword evidence="1" id="KW-0175">Coiled coil</keyword>
<keyword evidence="3" id="KW-1185">Reference proteome</keyword>
<dbReference type="AlphaFoldDB" id="A0A6A5KL36"/>
<feature type="coiled-coil region" evidence="1">
    <location>
        <begin position="57"/>
        <end position="84"/>
    </location>
</feature>
<evidence type="ECO:0000313" key="2">
    <source>
        <dbReference type="EMBL" id="KAF1837818.1"/>
    </source>
</evidence>
<feature type="coiled-coil region" evidence="1">
    <location>
        <begin position="181"/>
        <end position="257"/>
    </location>
</feature>
<dbReference type="EMBL" id="ML975257">
    <property type="protein sequence ID" value="KAF1837818.1"/>
    <property type="molecule type" value="Genomic_DNA"/>
</dbReference>
<evidence type="ECO:0008006" key="4">
    <source>
        <dbReference type="Google" id="ProtNLM"/>
    </source>
</evidence>
<sequence length="306" mass="34977">MLNFQRSNPALGVSCAPSNTLSMLAMQSGKHTMGRRTTPHISFPISSVVFTRASPFNPGIESHLAKANQNIQKLERRAHSLEQQRDTCAAYLLVMKDRPTIENYDKDVAARKSAEEKLAGLEADKAELRVILRGHEMIIADQQQALVYLRDKQERDTQALAQLRQKHRNDRKAVESWSFKVTELKGIRDGLEDTVENVREEKCELRLGFEHLSGMTAEKDKQLDNLKKAVDTAVKKAQEHELRMTGLQKELAEQQTSNRKLSGLFAEKKKTWEENEAELNRLALFAQNETRNNHGNWFQILEEKDT</sequence>
<dbReference type="Proteomes" id="UP000800040">
    <property type="component" value="Unassembled WGS sequence"/>
</dbReference>
<proteinExistence type="predicted"/>
<evidence type="ECO:0000256" key="1">
    <source>
        <dbReference type="SAM" id="Coils"/>
    </source>
</evidence>
<reference evidence="2" key="1">
    <citation type="submission" date="2020-01" db="EMBL/GenBank/DDBJ databases">
        <authorList>
            <consortium name="DOE Joint Genome Institute"/>
            <person name="Haridas S."/>
            <person name="Albert R."/>
            <person name="Binder M."/>
            <person name="Bloem J."/>
            <person name="Labutti K."/>
            <person name="Salamov A."/>
            <person name="Andreopoulos B."/>
            <person name="Baker S.E."/>
            <person name="Barry K."/>
            <person name="Bills G."/>
            <person name="Bluhm B.H."/>
            <person name="Cannon C."/>
            <person name="Castanera R."/>
            <person name="Culley D.E."/>
            <person name="Daum C."/>
            <person name="Ezra D."/>
            <person name="Gonzalez J.B."/>
            <person name="Henrissat B."/>
            <person name="Kuo A."/>
            <person name="Liang C."/>
            <person name="Lipzen A."/>
            <person name="Lutzoni F."/>
            <person name="Magnuson J."/>
            <person name="Mondo S."/>
            <person name="Nolan M."/>
            <person name="Ohm R."/>
            <person name="Pangilinan J."/>
            <person name="Park H.-J."/>
            <person name="Ramirez L."/>
            <person name="Alfaro M."/>
            <person name="Sun H."/>
            <person name="Tritt A."/>
            <person name="Yoshinaga Y."/>
            <person name="Zwiers L.-H."/>
            <person name="Turgeon B.G."/>
            <person name="Goodwin S.B."/>
            <person name="Spatafora J.W."/>
            <person name="Crous P.W."/>
            <person name="Grigoriev I.V."/>
        </authorList>
    </citation>
    <scope>NUCLEOTIDE SEQUENCE</scope>
    <source>
        <strain evidence="2">P77</strain>
    </source>
</reference>